<dbReference type="InterPro" id="IPR036291">
    <property type="entry name" value="NAD(P)-bd_dom_sf"/>
</dbReference>
<evidence type="ECO:0000313" key="4">
    <source>
        <dbReference type="EMBL" id="KAF9692080.1"/>
    </source>
</evidence>
<feature type="compositionally biased region" description="Low complexity" evidence="3">
    <location>
        <begin position="36"/>
        <end position="45"/>
    </location>
</feature>
<dbReference type="FunFam" id="3.40.50.720:FF:000710">
    <property type="entry name" value="Serine 3-dehydrogenase"/>
    <property type="match status" value="1"/>
</dbReference>
<dbReference type="GO" id="GO:0016491">
    <property type="term" value="F:oxidoreductase activity"/>
    <property type="evidence" value="ECO:0007669"/>
    <property type="project" value="UniProtKB-KW"/>
</dbReference>
<dbReference type="OrthoDB" id="1933717at2759"/>
<dbReference type="Proteomes" id="UP000651452">
    <property type="component" value="Unassembled WGS sequence"/>
</dbReference>
<sequence length="560" mass="62093">MSTPQSKRRRLNDATNTLKKPFKSPFRTPLRPNIGSDPLSSDPPDVSTPARLTPYTTSLTRPDAIHSALPQREVAPATPAPPQPRFANPLTSRPTFSTPSRCAPKKTPSKPSLTRELMQLRNEIQILTQAHALATSTKDEDLHILIDKWRTASRAAAEELFGSTRDRVNRMGGVGAWKEREKEAKERTIKWDLEEREAEREKMEEARKNGEIGDEAYDKYAELADEQGQEKEEEDSVSKAADDDSFTMDMMLKTLNIDLKLIGYSKEAQRWDGSLSTTVDHKRMSTANATTFFDDSNCASMGIGATIAQRLAHESANLVLFARSEDKLKNVAQECRKANAGIQVHFASVDVSNHESLAKAVSSAVKELGPIDVLINNAGLALGAPSAFPDLKIEQINTMAGTNINGFMYATYVALNEGKMKERNKGTILNITSVTGLEVPPFSGEAVYHASKAFQEAFSNVLRTELVETDIKVLCLRPGVVATNFHEQRVGYDKGQYDTFMDGFEPLVAEDIAEGAVFMLNQKERISVKALDIVPTAQRSLQVFDKKWNERGDDRKNAQM</sequence>
<keyword evidence="5" id="KW-1185">Reference proteome</keyword>
<feature type="compositionally biased region" description="Polar residues" evidence="3">
    <location>
        <begin position="89"/>
        <end position="100"/>
    </location>
</feature>
<name>A0A8H7MEL8_9PLEO</name>
<dbReference type="PRINTS" id="PR00081">
    <property type="entry name" value="GDHRDH"/>
</dbReference>
<organism evidence="4 5">
    <name type="scientific">Ascochyta lentis</name>
    <dbReference type="NCBI Taxonomy" id="205686"/>
    <lineage>
        <taxon>Eukaryota</taxon>
        <taxon>Fungi</taxon>
        <taxon>Dikarya</taxon>
        <taxon>Ascomycota</taxon>
        <taxon>Pezizomycotina</taxon>
        <taxon>Dothideomycetes</taxon>
        <taxon>Pleosporomycetidae</taxon>
        <taxon>Pleosporales</taxon>
        <taxon>Pleosporineae</taxon>
        <taxon>Didymellaceae</taxon>
        <taxon>Ascochyta</taxon>
    </lineage>
</organism>
<dbReference type="PANTHER" id="PTHR42901:SF1">
    <property type="entry name" value="ALCOHOL DEHYDROGENASE"/>
    <property type="match status" value="1"/>
</dbReference>
<dbReference type="Gene3D" id="3.40.50.720">
    <property type="entry name" value="NAD(P)-binding Rossmann-like Domain"/>
    <property type="match status" value="1"/>
</dbReference>
<reference evidence="4" key="1">
    <citation type="submission" date="2018-12" db="EMBL/GenBank/DDBJ databases">
        <authorList>
            <person name="Syme R.A."/>
            <person name="Farfan-Caceres L."/>
            <person name="Lichtenzveig J."/>
        </authorList>
    </citation>
    <scope>NUCLEOTIDE SEQUENCE</scope>
    <source>
        <strain evidence="4">Al4</strain>
    </source>
</reference>
<feature type="region of interest" description="Disordered" evidence="3">
    <location>
        <begin position="1"/>
        <end position="112"/>
    </location>
</feature>
<dbReference type="PRINTS" id="PR00080">
    <property type="entry name" value="SDRFAMILY"/>
</dbReference>
<gene>
    <name evidence="4" type="ORF">EKO04_010022</name>
</gene>
<comment type="similarity">
    <text evidence="1">Belongs to the short-chain dehydrogenases/reductases (SDR) family.</text>
</comment>
<evidence type="ECO:0000256" key="2">
    <source>
        <dbReference type="ARBA" id="ARBA00023002"/>
    </source>
</evidence>
<comment type="caution">
    <text evidence="4">The sequence shown here is derived from an EMBL/GenBank/DDBJ whole genome shotgun (WGS) entry which is preliminary data.</text>
</comment>
<proteinExistence type="inferred from homology"/>
<evidence type="ECO:0000313" key="5">
    <source>
        <dbReference type="Proteomes" id="UP000651452"/>
    </source>
</evidence>
<accession>A0A8H7MEL8</accession>
<dbReference type="AlphaFoldDB" id="A0A8H7MEL8"/>
<feature type="compositionally biased region" description="Basic residues" evidence="3">
    <location>
        <begin position="1"/>
        <end position="10"/>
    </location>
</feature>
<dbReference type="Pfam" id="PF00106">
    <property type="entry name" value="adh_short"/>
    <property type="match status" value="1"/>
</dbReference>
<keyword evidence="2" id="KW-0560">Oxidoreductase</keyword>
<evidence type="ECO:0000256" key="3">
    <source>
        <dbReference type="SAM" id="MobiDB-lite"/>
    </source>
</evidence>
<reference evidence="4" key="2">
    <citation type="submission" date="2020-09" db="EMBL/GenBank/DDBJ databases">
        <title>Reference genome assembly for Australian Ascochyta lentis isolate Al4.</title>
        <authorList>
            <person name="Lee R.C."/>
            <person name="Farfan-Caceres L.M."/>
            <person name="Debler J.W."/>
            <person name="Williams A.H."/>
            <person name="Henares B.M."/>
        </authorList>
    </citation>
    <scope>NUCLEOTIDE SEQUENCE</scope>
    <source>
        <strain evidence="4">Al4</strain>
    </source>
</reference>
<evidence type="ECO:0000256" key="1">
    <source>
        <dbReference type="ARBA" id="ARBA00006484"/>
    </source>
</evidence>
<protein>
    <submittedName>
        <fullName evidence="4">Uncharacterized protein</fullName>
    </submittedName>
</protein>
<dbReference type="InterPro" id="IPR002347">
    <property type="entry name" value="SDR_fam"/>
</dbReference>
<dbReference type="EMBL" id="RZGK01000019">
    <property type="protein sequence ID" value="KAF9692080.1"/>
    <property type="molecule type" value="Genomic_DNA"/>
</dbReference>
<dbReference type="PANTHER" id="PTHR42901">
    <property type="entry name" value="ALCOHOL DEHYDROGENASE"/>
    <property type="match status" value="1"/>
</dbReference>
<dbReference type="Gene3D" id="6.10.140.1020">
    <property type="match status" value="1"/>
</dbReference>
<dbReference type="SUPFAM" id="SSF51735">
    <property type="entry name" value="NAD(P)-binding Rossmann-fold domains"/>
    <property type="match status" value="1"/>
</dbReference>